<dbReference type="PANTHER" id="PTHR47053:SF1">
    <property type="entry name" value="MUREIN DD-ENDOPEPTIDASE MEPH-RELATED"/>
    <property type="match status" value="1"/>
</dbReference>
<dbReference type="InterPro" id="IPR041382">
    <property type="entry name" value="SH3_16"/>
</dbReference>
<dbReference type="eggNOG" id="COG0791">
    <property type="taxonomic scope" value="Bacteria"/>
</dbReference>
<dbReference type="InterPro" id="IPR051202">
    <property type="entry name" value="Peptidase_C40"/>
</dbReference>
<dbReference type="AlphaFoldDB" id="A4BZD9"/>
<dbReference type="PROSITE" id="PS51935">
    <property type="entry name" value="NLPC_P60"/>
    <property type="match status" value="1"/>
</dbReference>
<evidence type="ECO:0000313" key="7">
    <source>
        <dbReference type="Proteomes" id="UP000003053"/>
    </source>
</evidence>
<gene>
    <name evidence="6" type="ORF">PI23P_07900</name>
</gene>
<keyword evidence="7" id="KW-1185">Reference proteome</keyword>
<dbReference type="GO" id="GO:0006508">
    <property type="term" value="P:proteolysis"/>
    <property type="evidence" value="ECO:0007669"/>
    <property type="project" value="UniProtKB-KW"/>
</dbReference>
<dbReference type="InterPro" id="IPR038765">
    <property type="entry name" value="Papain-like_cys_pep_sf"/>
</dbReference>
<dbReference type="Proteomes" id="UP000003053">
    <property type="component" value="Unassembled WGS sequence"/>
</dbReference>
<dbReference type="Gene3D" id="3.90.1720.10">
    <property type="entry name" value="endopeptidase domain like (from Nostoc punctiforme)"/>
    <property type="match status" value="1"/>
</dbReference>
<dbReference type="EMBL" id="AAOG01000002">
    <property type="protein sequence ID" value="EAR12532.1"/>
    <property type="molecule type" value="Genomic_DNA"/>
</dbReference>
<proteinExistence type="inferred from homology"/>
<dbReference type="OrthoDB" id="9813368at2"/>
<dbReference type="PANTHER" id="PTHR47053">
    <property type="entry name" value="MUREIN DD-ENDOPEPTIDASE MEPH-RELATED"/>
    <property type="match status" value="1"/>
</dbReference>
<dbReference type="STRING" id="313594.PI23P_07900"/>
<name>A4BZD9_9FLAO</name>
<dbReference type="RefSeq" id="WP_004570200.1">
    <property type="nucleotide sequence ID" value="NZ_CH724148.1"/>
</dbReference>
<dbReference type="InterPro" id="IPR000064">
    <property type="entry name" value="NLP_P60_dom"/>
</dbReference>
<organism evidence="6 7">
    <name type="scientific">Polaribacter irgensii 23-P</name>
    <dbReference type="NCBI Taxonomy" id="313594"/>
    <lineage>
        <taxon>Bacteria</taxon>
        <taxon>Pseudomonadati</taxon>
        <taxon>Bacteroidota</taxon>
        <taxon>Flavobacteriia</taxon>
        <taxon>Flavobacteriales</taxon>
        <taxon>Flavobacteriaceae</taxon>
    </lineage>
</organism>
<sequence>MLFGICNLSIVPLRALESDSSEMRSQLLFGEHFEIIEKQKNWSKIRLAFDHFEGYIDNKQYLEISAVFYKALCKEIPTYSGEILDFVTNQKNELTTIAMGAQLPFFMKGKLQLENYEYGYESAIFHGIFPKNEILKTAFTYLNTPFLWGGKSPFGIDAAGFTQIVYKLCGYALLRNVKEQSKQGEVLSFIEESEPGDLAFFDDEFGEIVHVGIILNDYNIIHAHGKVRIDTLDHSGIFNTDLQKHTHQLRVIKKII</sequence>
<feature type="domain" description="NlpC/P60" evidence="5">
    <location>
        <begin position="128"/>
        <end position="253"/>
    </location>
</feature>
<evidence type="ECO:0000259" key="5">
    <source>
        <dbReference type="PROSITE" id="PS51935"/>
    </source>
</evidence>
<dbReference type="HOGENOM" id="CLU_016043_13_2_10"/>
<keyword evidence="2" id="KW-0645">Protease</keyword>
<dbReference type="Gene3D" id="2.30.30.40">
    <property type="entry name" value="SH3 Domains"/>
    <property type="match status" value="1"/>
</dbReference>
<keyword evidence="4" id="KW-0788">Thiol protease</keyword>
<accession>A4BZD9</accession>
<comment type="caution">
    <text evidence="6">The sequence shown here is derived from an EMBL/GenBank/DDBJ whole genome shotgun (WGS) entry which is preliminary data.</text>
</comment>
<comment type="similarity">
    <text evidence="1">Belongs to the peptidase C40 family.</text>
</comment>
<evidence type="ECO:0000313" key="6">
    <source>
        <dbReference type="EMBL" id="EAR12532.1"/>
    </source>
</evidence>
<evidence type="ECO:0000256" key="1">
    <source>
        <dbReference type="ARBA" id="ARBA00007074"/>
    </source>
</evidence>
<protein>
    <submittedName>
        <fullName evidence="6">Multi-domain protein</fullName>
    </submittedName>
</protein>
<keyword evidence="3" id="KW-0378">Hydrolase</keyword>
<dbReference type="Pfam" id="PF18348">
    <property type="entry name" value="SH3_16"/>
    <property type="match status" value="1"/>
</dbReference>
<evidence type="ECO:0000256" key="2">
    <source>
        <dbReference type="ARBA" id="ARBA00022670"/>
    </source>
</evidence>
<reference evidence="6 7" key="1">
    <citation type="submission" date="2006-02" db="EMBL/GenBank/DDBJ databases">
        <authorList>
            <person name="Murray A."/>
            <person name="Staley J."/>
            <person name="Ferriera S."/>
            <person name="Johnson J."/>
            <person name="Kravitz S."/>
            <person name="Halpern A."/>
            <person name="Remington K."/>
            <person name="Beeson K."/>
            <person name="Tran B."/>
            <person name="Rogers Y.-H."/>
            <person name="Friedman R."/>
            <person name="Venter J.C."/>
        </authorList>
    </citation>
    <scope>NUCLEOTIDE SEQUENCE [LARGE SCALE GENOMIC DNA]</scope>
    <source>
        <strain evidence="6 7">23-P</strain>
    </source>
</reference>
<evidence type="ECO:0000256" key="4">
    <source>
        <dbReference type="ARBA" id="ARBA00022807"/>
    </source>
</evidence>
<dbReference type="SUPFAM" id="SSF54001">
    <property type="entry name" value="Cysteine proteinases"/>
    <property type="match status" value="1"/>
</dbReference>
<dbReference type="GO" id="GO:0008234">
    <property type="term" value="F:cysteine-type peptidase activity"/>
    <property type="evidence" value="ECO:0007669"/>
    <property type="project" value="UniProtKB-KW"/>
</dbReference>
<evidence type="ECO:0000256" key="3">
    <source>
        <dbReference type="ARBA" id="ARBA00022801"/>
    </source>
</evidence>
<dbReference type="Pfam" id="PF00877">
    <property type="entry name" value="NLPC_P60"/>
    <property type="match status" value="1"/>
</dbReference>